<dbReference type="InParanoid" id="A0A4S2MVC8"/>
<evidence type="ECO:0000313" key="4">
    <source>
        <dbReference type="Proteomes" id="UP000298138"/>
    </source>
</evidence>
<dbReference type="PANTHER" id="PTHR35186:SF4">
    <property type="entry name" value="PRION-INHIBITION AND PROPAGATION HELO DOMAIN-CONTAINING PROTEIN"/>
    <property type="match status" value="1"/>
</dbReference>
<evidence type="ECO:0000313" key="3">
    <source>
        <dbReference type="EMBL" id="TGZ80569.1"/>
    </source>
</evidence>
<feature type="chain" id="PRO_5020589819" description="DUF7580 domain-containing protein" evidence="1">
    <location>
        <begin position="21"/>
        <end position="678"/>
    </location>
</feature>
<keyword evidence="4" id="KW-1185">Reference proteome</keyword>
<feature type="signal peptide" evidence="1">
    <location>
        <begin position="1"/>
        <end position="20"/>
    </location>
</feature>
<name>A0A4S2MVC8_9PEZI</name>
<dbReference type="AlphaFoldDB" id="A0A4S2MVC8"/>
<gene>
    <name evidence="3" type="ORF">EX30DRAFT_396279</name>
</gene>
<dbReference type="STRING" id="341454.A0A4S2MVC8"/>
<keyword evidence="1" id="KW-0732">Signal</keyword>
<feature type="domain" description="DUF7580" evidence="2">
    <location>
        <begin position="481"/>
        <end position="671"/>
    </location>
</feature>
<accession>A0A4S2MVC8</accession>
<dbReference type="PANTHER" id="PTHR35186">
    <property type="entry name" value="ANK_REP_REGION DOMAIN-CONTAINING PROTEIN"/>
    <property type="match status" value="1"/>
</dbReference>
<reference evidence="3 4" key="1">
    <citation type="submission" date="2019-04" db="EMBL/GenBank/DDBJ databases">
        <title>Comparative genomics and transcriptomics to analyze fruiting body development in filamentous ascomycetes.</title>
        <authorList>
            <consortium name="DOE Joint Genome Institute"/>
            <person name="Lutkenhaus R."/>
            <person name="Traeger S."/>
            <person name="Breuer J."/>
            <person name="Kuo A."/>
            <person name="Lipzen A."/>
            <person name="Pangilinan J."/>
            <person name="Dilworth D."/>
            <person name="Sandor L."/>
            <person name="Poggeler S."/>
            <person name="Barry K."/>
            <person name="Grigoriev I.V."/>
            <person name="Nowrousian M."/>
        </authorList>
    </citation>
    <scope>NUCLEOTIDE SEQUENCE [LARGE SCALE GENOMIC DNA]</scope>
    <source>
        <strain evidence="3 4">CBS 389.68</strain>
    </source>
</reference>
<dbReference type="InterPro" id="IPR056002">
    <property type="entry name" value="DUF7580"/>
</dbReference>
<evidence type="ECO:0000256" key="1">
    <source>
        <dbReference type="SAM" id="SignalP"/>
    </source>
</evidence>
<dbReference type="OrthoDB" id="3565018at2759"/>
<proteinExistence type="predicted"/>
<evidence type="ECO:0000259" key="2">
    <source>
        <dbReference type="Pfam" id="PF24476"/>
    </source>
</evidence>
<sequence>MSGLEVAGLVLGAFPLLLKALSGYLDGCRKTNELFHFTVEIEQLKNQLDIEYVFFHNICESLLEDSVSVKQLDRLLYPDKHEDAKALWLSQEIHLALEDKLRQRTITTFVRNVIALNASLGELSQKFPVNYTKKKPFSRKRIKMVLQGVKFVAFSTTSREALTRIKEINVVLERLVSGGSLTETHYATKAVRLYHQVQEGASDLLNVLTENVRSTLCECDSSHTAALRLEIRDVDHHDEASSQRKDQNQLMRLRHEYSIRFRIFLSLNNAESGDVWREFDVEPVSDDANAQEDPALITEPSSPHETVQNDRTLGDVRPTSLVHGNPPLTSSSPISYNTSLMIGFYRRYVRNLMSKTRISSTPDPKPSGPVMFLPGTNSTSLAPRNGSMIRASVPGPTHSGQANNGTIALVSESNSAPDITLPSGTRVASPDVSTFEFFCKALLRGSFPQSNQSCYIKSALVPHKYHRIQTSVYNPIINGSRAPAQDTTNLRALLKSGHRFTRKQKLQIGLKLTSSVLQLYSSGWMDEWWDAGDVEFLQVSGGAVIESPILSVRRSPRKKKLPRLPFVGNPTLFSLGIVLIELMYNRCLDDCPRGVLMDEEEEESAVHMDDVTKQYDHATRLITLIRYEEGSLYEMAVRRCVKGLDHPETSLKNDDYKKAVYCDVLGPLKATYQRSFGE</sequence>
<dbReference type="EMBL" id="ML220124">
    <property type="protein sequence ID" value="TGZ80569.1"/>
    <property type="molecule type" value="Genomic_DNA"/>
</dbReference>
<dbReference type="Proteomes" id="UP000298138">
    <property type="component" value="Unassembled WGS sequence"/>
</dbReference>
<organism evidence="3 4">
    <name type="scientific">Ascodesmis nigricans</name>
    <dbReference type="NCBI Taxonomy" id="341454"/>
    <lineage>
        <taxon>Eukaryota</taxon>
        <taxon>Fungi</taxon>
        <taxon>Dikarya</taxon>
        <taxon>Ascomycota</taxon>
        <taxon>Pezizomycotina</taxon>
        <taxon>Pezizomycetes</taxon>
        <taxon>Pezizales</taxon>
        <taxon>Ascodesmidaceae</taxon>
        <taxon>Ascodesmis</taxon>
    </lineage>
</organism>
<dbReference type="Pfam" id="PF24476">
    <property type="entry name" value="DUF7580"/>
    <property type="match status" value="1"/>
</dbReference>
<protein>
    <recommendedName>
        <fullName evidence="2">DUF7580 domain-containing protein</fullName>
    </recommendedName>
</protein>